<dbReference type="EC" id="1.1.1.49" evidence="7"/>
<evidence type="ECO:0000256" key="5">
    <source>
        <dbReference type="ARBA" id="ARBA00023002"/>
    </source>
</evidence>
<gene>
    <name evidence="7" type="primary">zwf</name>
    <name evidence="10" type="ORF">Q766_00425</name>
</gene>
<accession>A0A0A2MT25</accession>
<keyword evidence="5 7" id="KW-0560">Oxidoreductase</keyword>
<dbReference type="AlphaFoldDB" id="A0A0A2MT25"/>
<dbReference type="PANTHER" id="PTHR23429">
    <property type="entry name" value="GLUCOSE-6-PHOSPHATE 1-DEHYDROGENASE G6PD"/>
    <property type="match status" value="1"/>
</dbReference>
<feature type="binding site" evidence="7">
    <location>
        <position position="353"/>
    </location>
    <ligand>
        <name>substrate</name>
    </ligand>
</feature>
<comment type="caution">
    <text evidence="10">The sequence shown here is derived from an EMBL/GenBank/DDBJ whole genome shotgun (WGS) entry which is preliminary data.</text>
</comment>
<dbReference type="UniPathway" id="UPA00115">
    <property type="reaction ID" value="UER00408"/>
</dbReference>
<dbReference type="SUPFAM" id="SSF51735">
    <property type="entry name" value="NAD(P)-binding Rossmann-fold domains"/>
    <property type="match status" value="1"/>
</dbReference>
<dbReference type="OrthoDB" id="9802739at2"/>
<feature type="domain" description="Glucose-6-phosphate dehydrogenase NAD-binding" evidence="8">
    <location>
        <begin position="14"/>
        <end position="195"/>
    </location>
</feature>
<evidence type="ECO:0000256" key="7">
    <source>
        <dbReference type="HAMAP-Rule" id="MF_00966"/>
    </source>
</evidence>
<dbReference type="NCBIfam" id="TIGR00871">
    <property type="entry name" value="zwf"/>
    <property type="match status" value="1"/>
</dbReference>
<dbReference type="SUPFAM" id="SSF55347">
    <property type="entry name" value="Glyceraldehyde-3-phosphate dehydrogenase-like, C-terminal domain"/>
    <property type="match status" value="1"/>
</dbReference>
<dbReference type="GO" id="GO:0005829">
    <property type="term" value="C:cytosol"/>
    <property type="evidence" value="ECO:0007669"/>
    <property type="project" value="TreeGrafter"/>
</dbReference>
<feature type="binding site" evidence="7">
    <location>
        <position position="50"/>
    </location>
    <ligand>
        <name>NADP(+)</name>
        <dbReference type="ChEBI" id="CHEBI:58349"/>
    </ligand>
</feature>
<dbReference type="Proteomes" id="UP000030111">
    <property type="component" value="Unassembled WGS sequence"/>
</dbReference>
<dbReference type="HAMAP" id="MF_00966">
    <property type="entry name" value="G6PD"/>
    <property type="match status" value="1"/>
</dbReference>
<comment type="catalytic activity">
    <reaction evidence="7">
        <text>D-glucose 6-phosphate + NADP(+) = 6-phospho-D-glucono-1,5-lactone + NADPH + H(+)</text>
        <dbReference type="Rhea" id="RHEA:15841"/>
        <dbReference type="ChEBI" id="CHEBI:15378"/>
        <dbReference type="ChEBI" id="CHEBI:57783"/>
        <dbReference type="ChEBI" id="CHEBI:57955"/>
        <dbReference type="ChEBI" id="CHEBI:58349"/>
        <dbReference type="ChEBI" id="CHEBI:61548"/>
        <dbReference type="EC" id="1.1.1.49"/>
    </reaction>
</comment>
<dbReference type="EMBL" id="JRLY01000001">
    <property type="protein sequence ID" value="KGO94623.1"/>
    <property type="molecule type" value="Genomic_DNA"/>
</dbReference>
<feature type="binding site" evidence="7">
    <location>
        <position position="224"/>
    </location>
    <ligand>
        <name>substrate</name>
    </ligand>
</feature>
<dbReference type="PROSITE" id="PS00069">
    <property type="entry name" value="G6P_DEHYDROGENASE"/>
    <property type="match status" value="1"/>
</dbReference>
<feature type="binding site" evidence="7">
    <location>
        <begin position="16"/>
        <end position="23"/>
    </location>
    <ligand>
        <name>NADP(+)</name>
        <dbReference type="ChEBI" id="CHEBI:58349"/>
    </ligand>
</feature>
<dbReference type="Pfam" id="PF00479">
    <property type="entry name" value="G6PD_N"/>
    <property type="match status" value="1"/>
</dbReference>
<dbReference type="NCBIfam" id="NF009492">
    <property type="entry name" value="PRK12853.1-3"/>
    <property type="match status" value="1"/>
</dbReference>
<keyword evidence="4 7" id="KW-0521">NADP</keyword>
<dbReference type="PIRSF" id="PIRSF000110">
    <property type="entry name" value="G6PD"/>
    <property type="match status" value="1"/>
</dbReference>
<dbReference type="InterPro" id="IPR001282">
    <property type="entry name" value="G6P_DH"/>
</dbReference>
<feature type="binding site" evidence="7">
    <location>
        <position position="348"/>
    </location>
    <ligand>
        <name>substrate</name>
    </ligand>
</feature>
<dbReference type="PRINTS" id="PR00079">
    <property type="entry name" value="G6PDHDRGNASE"/>
</dbReference>
<evidence type="ECO:0000256" key="4">
    <source>
        <dbReference type="ARBA" id="ARBA00022857"/>
    </source>
</evidence>
<dbReference type="GO" id="GO:0050661">
    <property type="term" value="F:NADP binding"/>
    <property type="evidence" value="ECO:0007669"/>
    <property type="project" value="UniProtKB-UniRule"/>
</dbReference>
<dbReference type="Gene3D" id="3.40.50.720">
    <property type="entry name" value="NAD(P)-binding Rossmann-like Domain"/>
    <property type="match status" value="1"/>
</dbReference>
<dbReference type="InterPro" id="IPR022675">
    <property type="entry name" value="G6P_DH_C"/>
</dbReference>
<evidence type="ECO:0000256" key="2">
    <source>
        <dbReference type="ARBA" id="ARBA00009975"/>
    </source>
</evidence>
<proteinExistence type="inferred from homology"/>
<feature type="active site" description="Proton acceptor" evidence="7">
    <location>
        <position position="248"/>
    </location>
</feature>
<dbReference type="InterPro" id="IPR019796">
    <property type="entry name" value="G6P_DH_AS"/>
</dbReference>
<feature type="binding site" evidence="7">
    <location>
        <position position="156"/>
    </location>
    <ligand>
        <name>NADP(+)</name>
        <dbReference type="ChEBI" id="CHEBI:58349"/>
    </ligand>
</feature>
<protein>
    <recommendedName>
        <fullName evidence="7">Glucose-6-phosphate 1-dehydrogenase</fullName>
        <shortName evidence="7">G6PD</shortName>
        <ecNumber evidence="7">1.1.1.49</ecNumber>
    </recommendedName>
</protein>
<evidence type="ECO:0000256" key="3">
    <source>
        <dbReference type="ARBA" id="ARBA00022526"/>
    </source>
</evidence>
<dbReference type="InterPro" id="IPR036291">
    <property type="entry name" value="NAD(P)-bd_dom_sf"/>
</dbReference>
<keyword evidence="6 7" id="KW-0119">Carbohydrate metabolism</keyword>
<comment type="similarity">
    <text evidence="2 7">Belongs to the glucose-6-phosphate dehydrogenase family.</text>
</comment>
<sequence length="511" mass="58558">MSNVKNIKPSIILIFGATGDLAKRKLFPAFYNLYLDGRMPEKFKIMALGRAENSDEKFRAYVAENLNEFSRNKIPSQESFEQFASHITYLQNNIDEEASYQNLKVQLDTTDIAFGERANRLFYLSIAPSFISTLSNNIKKLGLAANPDQDRIIIEKPFGYNKSSAILLNQLLSQTFREEQIYRIDHYLGKETVQNILAFRFGNSMFEPLWNRNFIDSVQITVAEEVGVENRGAFYEDTGALKDMVQNHIMQILTMVAMEAPTSLQADEIRNRKADVLKAIRRITPQEAEHYTVRGQYDHGTVKEKPVSGYLQEKGVAENSTTETFVAMKFYLDNWRWQGVPFYVRTGKRMQEKQSSIVISFRPVPHSTFSFGKEGMMPNRLIINIQPAMDIRLQFMTKKPGLSLSLRPAEMVFDYFSCSTKSPEAYETLILDALLGDPTLFMRSDQVEEAWDVVTTIQEAWENDKFLNLHKYEAGSWGPEASDALLARQGHTWISNTYNEVKEQATNGNYI</sequence>
<dbReference type="GO" id="GO:0006006">
    <property type="term" value="P:glucose metabolic process"/>
    <property type="evidence" value="ECO:0007669"/>
    <property type="project" value="UniProtKB-KW"/>
</dbReference>
<dbReference type="STRING" id="1121898.GCA_000422725_00559"/>
<dbReference type="Pfam" id="PF02781">
    <property type="entry name" value="G6PD_C"/>
    <property type="match status" value="1"/>
</dbReference>
<feature type="binding site" evidence="7">
    <location>
        <position position="190"/>
    </location>
    <ligand>
        <name>substrate</name>
    </ligand>
</feature>
<evidence type="ECO:0000313" key="10">
    <source>
        <dbReference type="EMBL" id="KGO94623.1"/>
    </source>
</evidence>
<evidence type="ECO:0000256" key="6">
    <source>
        <dbReference type="ARBA" id="ARBA00023277"/>
    </source>
</evidence>
<dbReference type="GO" id="GO:0004345">
    <property type="term" value="F:glucose-6-phosphate dehydrogenase activity"/>
    <property type="evidence" value="ECO:0007669"/>
    <property type="project" value="UniProtKB-UniRule"/>
</dbReference>
<evidence type="ECO:0000313" key="11">
    <source>
        <dbReference type="Proteomes" id="UP000030111"/>
    </source>
</evidence>
<comment type="function">
    <text evidence="7">Catalyzes the oxidation of glucose 6-phosphate to 6-phosphogluconolactone.</text>
</comment>
<feature type="domain" description="Glucose-6-phosphate dehydrogenase C-terminal" evidence="9">
    <location>
        <begin position="197"/>
        <end position="493"/>
    </location>
</feature>
<dbReference type="GO" id="GO:0009051">
    <property type="term" value="P:pentose-phosphate shunt, oxidative branch"/>
    <property type="evidence" value="ECO:0007669"/>
    <property type="project" value="TreeGrafter"/>
</dbReference>
<evidence type="ECO:0000256" key="1">
    <source>
        <dbReference type="ARBA" id="ARBA00004937"/>
    </source>
</evidence>
<name>A0A0A2MT25_9FLAO</name>
<feature type="binding site" evidence="7">
    <location>
        <position position="186"/>
    </location>
    <ligand>
        <name>substrate</name>
    </ligand>
</feature>
<keyword evidence="3 7" id="KW-0313">Glucose metabolism</keyword>
<feature type="binding site" evidence="7">
    <location>
        <position position="243"/>
    </location>
    <ligand>
        <name>substrate</name>
    </ligand>
</feature>
<evidence type="ECO:0000259" key="9">
    <source>
        <dbReference type="Pfam" id="PF02781"/>
    </source>
</evidence>
<dbReference type="PANTHER" id="PTHR23429:SF0">
    <property type="entry name" value="GLUCOSE-6-PHOSPHATE 1-DEHYDROGENASE"/>
    <property type="match status" value="1"/>
</dbReference>
<keyword evidence="11" id="KW-1185">Reference proteome</keyword>
<organism evidence="10 11">
    <name type="scientific">Flavobacterium subsaxonicum WB 4.1-42 = DSM 21790</name>
    <dbReference type="NCBI Taxonomy" id="1121898"/>
    <lineage>
        <taxon>Bacteria</taxon>
        <taxon>Pseudomonadati</taxon>
        <taxon>Bacteroidota</taxon>
        <taxon>Flavobacteriia</taxon>
        <taxon>Flavobacteriales</taxon>
        <taxon>Flavobacteriaceae</taxon>
        <taxon>Flavobacterium</taxon>
    </lineage>
</organism>
<dbReference type="InterPro" id="IPR022674">
    <property type="entry name" value="G6P_DH_NAD-bd"/>
</dbReference>
<comment type="caution">
    <text evidence="7">Lacks conserved residue(s) required for the propagation of feature annotation.</text>
</comment>
<evidence type="ECO:0000259" key="8">
    <source>
        <dbReference type="Pfam" id="PF00479"/>
    </source>
</evidence>
<comment type="pathway">
    <text evidence="1 7">Carbohydrate degradation; pentose phosphate pathway; D-ribulose 5-phosphate from D-glucose 6-phosphate (oxidative stage): step 1/3.</text>
</comment>
<dbReference type="RefSeq" id="WP_026992004.1">
    <property type="nucleotide sequence ID" value="NZ_JRLY01000001.1"/>
</dbReference>
<dbReference type="eggNOG" id="COG0364">
    <property type="taxonomic scope" value="Bacteria"/>
</dbReference>
<dbReference type="Gene3D" id="3.30.360.10">
    <property type="entry name" value="Dihydrodipicolinate Reductase, domain 2"/>
    <property type="match status" value="1"/>
</dbReference>
<reference evidence="10 11" key="1">
    <citation type="submission" date="2013-09" db="EMBL/GenBank/DDBJ databases">
        <authorList>
            <person name="Zeng Z."/>
            <person name="Chen C."/>
        </authorList>
    </citation>
    <scope>NUCLEOTIDE SEQUENCE [LARGE SCALE GENOMIC DNA]</scope>
    <source>
        <strain evidence="10 11">WB 4.1-42</strain>
    </source>
</reference>